<keyword evidence="3" id="KW-0732">Signal</keyword>
<keyword evidence="5" id="KW-1185">Reference proteome</keyword>
<feature type="region of interest" description="Disordered" evidence="2">
    <location>
        <begin position="377"/>
        <end position="400"/>
    </location>
</feature>
<organism evidence="4 5">
    <name type="scientific">Actinoplanes friuliensis DSM 7358</name>
    <dbReference type="NCBI Taxonomy" id="1246995"/>
    <lineage>
        <taxon>Bacteria</taxon>
        <taxon>Bacillati</taxon>
        <taxon>Actinomycetota</taxon>
        <taxon>Actinomycetes</taxon>
        <taxon>Micromonosporales</taxon>
        <taxon>Micromonosporaceae</taxon>
        <taxon>Actinoplanes</taxon>
    </lineage>
</organism>
<dbReference type="eggNOG" id="COG0823">
    <property type="taxonomic scope" value="Bacteria"/>
</dbReference>
<evidence type="ECO:0000313" key="5">
    <source>
        <dbReference type="Proteomes" id="UP000017746"/>
    </source>
</evidence>
<gene>
    <name evidence="4" type="ORF">AFR_16210</name>
</gene>
<proteinExistence type="inferred from homology"/>
<dbReference type="AlphaFoldDB" id="U5VXC2"/>
<dbReference type="KEGG" id="afs:AFR_16210"/>
<dbReference type="Pfam" id="PF07676">
    <property type="entry name" value="PD40"/>
    <property type="match status" value="1"/>
</dbReference>
<evidence type="ECO:0000256" key="3">
    <source>
        <dbReference type="SAM" id="SignalP"/>
    </source>
</evidence>
<dbReference type="PATRIC" id="fig|1246995.3.peg.3289"/>
<dbReference type="Proteomes" id="UP000017746">
    <property type="component" value="Chromosome"/>
</dbReference>
<comment type="similarity">
    <text evidence="1">Belongs to the TolB family.</text>
</comment>
<reference evidence="4 5" key="1">
    <citation type="journal article" date="2014" name="J. Biotechnol.">
        <title>Complete genome sequence of the actinobacterium Actinoplanes friuliensis HAG 010964, producer of the lipopeptide antibiotic friulimycin.</title>
        <authorList>
            <person name="Ruckert C."/>
            <person name="Szczepanowski R."/>
            <person name="Albersmeier A."/>
            <person name="Goesmann A."/>
            <person name="Fischer N."/>
            <person name="Steinkamper A."/>
            <person name="Puhler A."/>
            <person name="Biener R."/>
            <person name="Schwartz D."/>
            <person name="Kalinowski J."/>
        </authorList>
    </citation>
    <scope>NUCLEOTIDE SEQUENCE [LARGE SCALE GENOMIC DNA]</scope>
    <source>
        <strain evidence="4 5">DSM 7358</strain>
    </source>
</reference>
<dbReference type="EMBL" id="CP006272">
    <property type="protein sequence ID" value="AGZ41524.1"/>
    <property type="molecule type" value="Genomic_DNA"/>
</dbReference>
<evidence type="ECO:0000256" key="1">
    <source>
        <dbReference type="ARBA" id="ARBA00009820"/>
    </source>
</evidence>
<dbReference type="STRING" id="1246995.AFR_16210"/>
<name>U5VXC2_9ACTN</name>
<dbReference type="HOGENOM" id="CLU_713384_0_0_11"/>
<dbReference type="InterPro" id="IPR011659">
    <property type="entry name" value="WD40"/>
</dbReference>
<protein>
    <submittedName>
        <fullName evidence="4">WD40 domain-containing protein</fullName>
    </submittedName>
</protein>
<sequence length="426" mass="44045">MIPALTVVVTAALTVPGPALAAAVQRTERVSVSSTGVAGDDWTIVGDLSANGRYVVFGTRAANLVAGDTNNADDVFLRDRRTGTTTRISLAADGGEADGDSSEPAISDDGRFVAFRSAATDLVPGDTNGVADIFLLDRRSGATTRISVTADGTQADGDSGGVSISSDGRSVAFETVASNLAPGAGTGNVLLHDRTTGGLSLVSVEDGGDGWASAGGSYWASISGNGRYVAFVSYEADMVPGDTNDSRDVFVRDLVAGTTTRASLTHDNQQAADFVGGPDVSDDGRYVTFWSEDPTLVEGDTNGSADVYLRDMQTRTTRAISSSPQGVIGDQPSADPRITPDGRYVTFSGGATNLVAGDTNNADDVFVTDLRAGSTRIASRASNGRQGNDHSFNGRSTPDGRTVVYGSFATNLVRGGNDQTHLYLTR</sequence>
<dbReference type="SUPFAM" id="SSF69304">
    <property type="entry name" value="Tricorn protease N-terminal domain"/>
    <property type="match status" value="1"/>
</dbReference>
<evidence type="ECO:0000313" key="4">
    <source>
        <dbReference type="EMBL" id="AGZ41524.1"/>
    </source>
</evidence>
<accession>U5VXC2</accession>
<feature type="chain" id="PRO_5004665819" evidence="3">
    <location>
        <begin position="22"/>
        <end position="426"/>
    </location>
</feature>
<evidence type="ECO:0000256" key="2">
    <source>
        <dbReference type="SAM" id="MobiDB-lite"/>
    </source>
</evidence>
<dbReference type="Gene3D" id="2.120.10.30">
    <property type="entry name" value="TolB, C-terminal domain"/>
    <property type="match status" value="1"/>
</dbReference>
<dbReference type="InterPro" id="IPR011042">
    <property type="entry name" value="6-blade_b-propeller_TolB-like"/>
</dbReference>
<feature type="compositionally biased region" description="Polar residues" evidence="2">
    <location>
        <begin position="377"/>
        <end position="396"/>
    </location>
</feature>
<feature type="signal peptide" evidence="3">
    <location>
        <begin position="1"/>
        <end position="21"/>
    </location>
</feature>
<dbReference type="PANTHER" id="PTHR36842">
    <property type="entry name" value="PROTEIN TOLB HOMOLOG"/>
    <property type="match status" value="1"/>
</dbReference>